<dbReference type="AlphaFoldDB" id="A0A3N4K5Z3"/>
<dbReference type="EMBL" id="ML120374">
    <property type="protein sequence ID" value="RPB01335.1"/>
    <property type="molecule type" value="Genomic_DNA"/>
</dbReference>
<name>A0A3N4K5Z3_9PEZI</name>
<organism evidence="1 2">
    <name type="scientific">Choiromyces venosus 120613-1</name>
    <dbReference type="NCBI Taxonomy" id="1336337"/>
    <lineage>
        <taxon>Eukaryota</taxon>
        <taxon>Fungi</taxon>
        <taxon>Dikarya</taxon>
        <taxon>Ascomycota</taxon>
        <taxon>Pezizomycotina</taxon>
        <taxon>Pezizomycetes</taxon>
        <taxon>Pezizales</taxon>
        <taxon>Tuberaceae</taxon>
        <taxon>Choiromyces</taxon>
    </lineage>
</organism>
<proteinExistence type="predicted"/>
<evidence type="ECO:0000313" key="1">
    <source>
        <dbReference type="EMBL" id="RPB01335.1"/>
    </source>
</evidence>
<dbReference type="Proteomes" id="UP000276215">
    <property type="component" value="Unassembled WGS sequence"/>
</dbReference>
<reference evidence="1 2" key="1">
    <citation type="journal article" date="2018" name="Nat. Ecol. Evol.">
        <title>Pezizomycetes genomes reveal the molecular basis of ectomycorrhizal truffle lifestyle.</title>
        <authorList>
            <person name="Murat C."/>
            <person name="Payen T."/>
            <person name="Noel B."/>
            <person name="Kuo A."/>
            <person name="Morin E."/>
            <person name="Chen J."/>
            <person name="Kohler A."/>
            <person name="Krizsan K."/>
            <person name="Balestrini R."/>
            <person name="Da Silva C."/>
            <person name="Montanini B."/>
            <person name="Hainaut M."/>
            <person name="Levati E."/>
            <person name="Barry K.W."/>
            <person name="Belfiori B."/>
            <person name="Cichocki N."/>
            <person name="Clum A."/>
            <person name="Dockter R.B."/>
            <person name="Fauchery L."/>
            <person name="Guy J."/>
            <person name="Iotti M."/>
            <person name="Le Tacon F."/>
            <person name="Lindquist E.A."/>
            <person name="Lipzen A."/>
            <person name="Malagnac F."/>
            <person name="Mello A."/>
            <person name="Molinier V."/>
            <person name="Miyauchi S."/>
            <person name="Poulain J."/>
            <person name="Riccioni C."/>
            <person name="Rubini A."/>
            <person name="Sitrit Y."/>
            <person name="Splivallo R."/>
            <person name="Traeger S."/>
            <person name="Wang M."/>
            <person name="Zifcakova L."/>
            <person name="Wipf D."/>
            <person name="Zambonelli A."/>
            <person name="Paolocci F."/>
            <person name="Nowrousian M."/>
            <person name="Ottonello S."/>
            <person name="Baldrian P."/>
            <person name="Spatafora J.W."/>
            <person name="Henrissat B."/>
            <person name="Nagy L.G."/>
            <person name="Aury J.M."/>
            <person name="Wincker P."/>
            <person name="Grigoriev I.V."/>
            <person name="Bonfante P."/>
            <person name="Martin F.M."/>
        </authorList>
    </citation>
    <scope>NUCLEOTIDE SEQUENCE [LARGE SCALE GENOMIC DNA]</scope>
    <source>
        <strain evidence="1 2">120613-1</strain>
    </source>
</reference>
<gene>
    <name evidence="1" type="ORF">L873DRAFT_1803865</name>
</gene>
<evidence type="ECO:0000313" key="2">
    <source>
        <dbReference type="Proteomes" id="UP000276215"/>
    </source>
</evidence>
<sequence length="82" mass="9804">MFRLRLDKPPPRTSEKHNIAYQRTSPNIITYMPYISHQRQSQTVIACHRQYGVLKSGLKNRENSARFSFSFFRDKAKRRRSC</sequence>
<keyword evidence="2" id="KW-1185">Reference proteome</keyword>
<accession>A0A3N4K5Z3</accession>
<protein>
    <submittedName>
        <fullName evidence="1">Uncharacterized protein</fullName>
    </submittedName>
</protein>